<accession>A0A2N9ELE9</accession>
<keyword evidence="2" id="KW-0962">Peroxisome biogenesis</keyword>
<dbReference type="AlphaFoldDB" id="A0A2N9ELE9"/>
<dbReference type="InterPro" id="IPR013919">
    <property type="entry name" value="Pex16"/>
</dbReference>
<evidence type="ECO:0000256" key="1">
    <source>
        <dbReference type="ARBA" id="ARBA00009505"/>
    </source>
</evidence>
<name>A0A2N9ELE9_FAGSY</name>
<dbReference type="GO" id="GO:0005778">
    <property type="term" value="C:peroxisomal membrane"/>
    <property type="evidence" value="ECO:0007669"/>
    <property type="project" value="UniProtKB-SubCell"/>
</dbReference>
<sequence>MMWIADLVNLRLDHSLLATWGRGSYVGGDWSAFEEEFETKVMRRTTGRPSKCLTTLTTILGIITAINEHIIDTAPTQMHRGSAEPYSFPYPLCISALKDLETLIEVVAQHYYGEDKKWNFIAVTEASKVLVRLALFRNSGYKMLLHGGETPNEKKQSDASTSQHKIGGFTRHEGHHESGYLMNNHAQNPWNLEGRAMSALNRFGENARMVSDPAWLRRVQHQPAIMQPPTSLVQRPTISTILSEKGLHGALFLAGEVLFITRPLIYVLFIRKYGIRSWIPWFLSLTVDFVGMGILSKVTESGRLRKEQQFHLSDSEKDEVKRRKLLLALYLMRDPFFSKYTRQRLESTTKVLEPVPIIGFLTDKIVDLIIGAQTRYTYMSGS</sequence>
<protein>
    <recommendedName>
        <fullName evidence="2">Peroxisomal membrane protein PEX16</fullName>
    </recommendedName>
</protein>
<comment type="similarity">
    <text evidence="1 2">Belongs to the peroxin-16 family.</text>
</comment>
<comment type="subcellular location">
    <subcellularLocation>
        <location evidence="2">Peroxisome membrane</location>
    </subcellularLocation>
</comment>
<dbReference type="EMBL" id="OIVN01000167">
    <property type="protein sequence ID" value="SPC75551.1"/>
    <property type="molecule type" value="Genomic_DNA"/>
</dbReference>
<gene>
    <name evidence="3" type="ORF">FSB_LOCUS3433</name>
</gene>
<evidence type="ECO:0000256" key="2">
    <source>
        <dbReference type="RuleBase" id="RU365003"/>
    </source>
</evidence>
<keyword evidence="2" id="KW-0576">Peroxisome</keyword>
<dbReference type="PANTHER" id="PTHR13299">
    <property type="entry name" value="PEROXISOMAL MEMBRANE PROTEIN PEX16"/>
    <property type="match status" value="1"/>
</dbReference>
<reference evidence="3" key="1">
    <citation type="submission" date="2018-02" db="EMBL/GenBank/DDBJ databases">
        <authorList>
            <person name="Cohen D.B."/>
            <person name="Kent A.D."/>
        </authorList>
    </citation>
    <scope>NUCLEOTIDE SEQUENCE</scope>
</reference>
<dbReference type="PANTHER" id="PTHR13299:SF0">
    <property type="entry name" value="PEROXISOMAL MEMBRANE PROTEIN PEX16"/>
    <property type="match status" value="1"/>
</dbReference>
<dbReference type="Pfam" id="PF08610">
    <property type="entry name" value="Pex16"/>
    <property type="match status" value="1"/>
</dbReference>
<proteinExistence type="inferred from homology"/>
<evidence type="ECO:0000313" key="3">
    <source>
        <dbReference type="EMBL" id="SPC75551.1"/>
    </source>
</evidence>
<dbReference type="GO" id="GO:0007031">
    <property type="term" value="P:peroxisome organization"/>
    <property type="evidence" value="ECO:0007669"/>
    <property type="project" value="UniProtKB-KW"/>
</dbReference>
<organism evidence="3">
    <name type="scientific">Fagus sylvatica</name>
    <name type="common">Beechnut</name>
    <dbReference type="NCBI Taxonomy" id="28930"/>
    <lineage>
        <taxon>Eukaryota</taxon>
        <taxon>Viridiplantae</taxon>
        <taxon>Streptophyta</taxon>
        <taxon>Embryophyta</taxon>
        <taxon>Tracheophyta</taxon>
        <taxon>Spermatophyta</taxon>
        <taxon>Magnoliopsida</taxon>
        <taxon>eudicotyledons</taxon>
        <taxon>Gunneridae</taxon>
        <taxon>Pentapetalae</taxon>
        <taxon>rosids</taxon>
        <taxon>fabids</taxon>
        <taxon>Fagales</taxon>
        <taxon>Fagaceae</taxon>
        <taxon>Fagus</taxon>
    </lineage>
</organism>